<dbReference type="AlphaFoldDB" id="A0A2S9Y0D4"/>
<dbReference type="InterPro" id="IPR029060">
    <property type="entry name" value="PIN-like_dom_sf"/>
</dbReference>
<protein>
    <recommendedName>
        <fullName evidence="3">PIN domain-containing protein</fullName>
    </recommendedName>
</protein>
<reference evidence="1 2" key="1">
    <citation type="submission" date="2018-03" db="EMBL/GenBank/DDBJ databases">
        <title>Draft Genome Sequences of the Obligatory Marine Myxobacteria Enhygromyxa salina SWB007.</title>
        <authorList>
            <person name="Poehlein A."/>
            <person name="Moghaddam J.A."/>
            <person name="Harms H."/>
            <person name="Alanjari M."/>
            <person name="Koenig G.M."/>
            <person name="Daniel R."/>
            <person name="Schaeberle T.F."/>
        </authorList>
    </citation>
    <scope>NUCLEOTIDE SEQUENCE [LARGE SCALE GENOMIC DNA]</scope>
    <source>
        <strain evidence="1 2">SWB007</strain>
    </source>
</reference>
<gene>
    <name evidence="1" type="ORF">ENSA7_64920</name>
</gene>
<dbReference type="EMBL" id="PVNL01000124">
    <property type="protein sequence ID" value="PRP98549.1"/>
    <property type="molecule type" value="Genomic_DNA"/>
</dbReference>
<name>A0A2S9Y0D4_9BACT</name>
<accession>A0A2S9Y0D4</accession>
<evidence type="ECO:0000313" key="2">
    <source>
        <dbReference type="Proteomes" id="UP000238823"/>
    </source>
</evidence>
<evidence type="ECO:0000313" key="1">
    <source>
        <dbReference type="EMBL" id="PRP98549.1"/>
    </source>
</evidence>
<sequence>MLAAAFDEDHRIFIQCRQLIEHIVQRQVLLVPAAALGERLIYGDDSLLTLPRLDILSFDIRGARSMADAIGNRAGLATKGYPKKVVKFDAMIIGTCLAHGVELLITHDRKQLSLANQAGLRARDPVDFYARDPPSPQVGLFDST</sequence>
<organism evidence="1 2">
    <name type="scientific">Enhygromyxa salina</name>
    <dbReference type="NCBI Taxonomy" id="215803"/>
    <lineage>
        <taxon>Bacteria</taxon>
        <taxon>Pseudomonadati</taxon>
        <taxon>Myxococcota</taxon>
        <taxon>Polyangia</taxon>
        <taxon>Nannocystales</taxon>
        <taxon>Nannocystaceae</taxon>
        <taxon>Enhygromyxa</taxon>
    </lineage>
</organism>
<proteinExistence type="predicted"/>
<evidence type="ECO:0008006" key="3">
    <source>
        <dbReference type="Google" id="ProtNLM"/>
    </source>
</evidence>
<comment type="caution">
    <text evidence="1">The sequence shown here is derived from an EMBL/GenBank/DDBJ whole genome shotgun (WGS) entry which is preliminary data.</text>
</comment>
<dbReference type="SUPFAM" id="SSF88723">
    <property type="entry name" value="PIN domain-like"/>
    <property type="match status" value="1"/>
</dbReference>
<dbReference type="Proteomes" id="UP000238823">
    <property type="component" value="Unassembled WGS sequence"/>
</dbReference>